<keyword evidence="7" id="KW-1133">Transmembrane helix</keyword>
<keyword evidence="5" id="KW-0408">Iron</keyword>
<sequence length="188" mass="21379">MNENILHTGLIIICLLAGIVYGKLFCGKICPFGWIQDWLHKIPSPLKIKTFKGDKQLRYLKYVLLLLPLILPLFVSDAGKSEHSAESTPSVWTIVILLVLAFSSIIIYRPLCKYLCPWGALFSLFNLIAPYKYRIDTAKCNQCKKCSRVCKMNIEPYKTPNHLECIRCGKCKTACKAKAIYTGFKVKK</sequence>
<protein>
    <submittedName>
        <fullName evidence="9">4Fe-4S binding protein</fullName>
    </submittedName>
</protein>
<keyword evidence="4" id="KW-0249">Electron transport</keyword>
<feature type="transmembrane region" description="Helical" evidence="7">
    <location>
        <begin position="59"/>
        <end position="78"/>
    </location>
</feature>
<dbReference type="Pfam" id="PF12801">
    <property type="entry name" value="Fer4_5"/>
    <property type="match status" value="2"/>
</dbReference>
<keyword evidence="7" id="KW-0472">Membrane</keyword>
<evidence type="ECO:0000256" key="2">
    <source>
        <dbReference type="ARBA" id="ARBA00022485"/>
    </source>
</evidence>
<dbReference type="AlphaFoldDB" id="A0A5J4PWZ4"/>
<feature type="domain" description="4Fe-4S ferredoxin-type" evidence="8">
    <location>
        <begin position="131"/>
        <end position="160"/>
    </location>
</feature>
<feature type="domain" description="4Fe-4S ferredoxin-type" evidence="8">
    <location>
        <begin position="161"/>
        <end position="185"/>
    </location>
</feature>
<name>A0A5J4PWZ4_9ZZZZ</name>
<keyword evidence="2" id="KW-0004">4Fe-4S</keyword>
<dbReference type="EMBL" id="SNRY01006098">
    <property type="protein sequence ID" value="KAA6313360.1"/>
    <property type="molecule type" value="Genomic_DNA"/>
</dbReference>
<dbReference type="Gene3D" id="3.30.70.20">
    <property type="match status" value="1"/>
</dbReference>
<feature type="transmembrane region" description="Helical" evidence="7">
    <location>
        <begin position="90"/>
        <end position="108"/>
    </location>
</feature>
<evidence type="ECO:0000256" key="5">
    <source>
        <dbReference type="ARBA" id="ARBA00023004"/>
    </source>
</evidence>
<keyword evidence="7" id="KW-0812">Transmembrane</keyword>
<dbReference type="InterPro" id="IPR017896">
    <property type="entry name" value="4Fe4S_Fe-S-bd"/>
</dbReference>
<evidence type="ECO:0000256" key="6">
    <source>
        <dbReference type="ARBA" id="ARBA00023014"/>
    </source>
</evidence>
<dbReference type="InterPro" id="IPR051684">
    <property type="entry name" value="Electron_Trans/Redox"/>
</dbReference>
<dbReference type="PROSITE" id="PS51379">
    <property type="entry name" value="4FE4S_FER_2"/>
    <property type="match status" value="2"/>
</dbReference>
<dbReference type="GO" id="GO:0051539">
    <property type="term" value="F:4 iron, 4 sulfur cluster binding"/>
    <property type="evidence" value="ECO:0007669"/>
    <property type="project" value="UniProtKB-KW"/>
</dbReference>
<dbReference type="GO" id="GO:0046872">
    <property type="term" value="F:metal ion binding"/>
    <property type="evidence" value="ECO:0007669"/>
    <property type="project" value="UniProtKB-KW"/>
</dbReference>
<proteinExistence type="predicted"/>
<evidence type="ECO:0000256" key="7">
    <source>
        <dbReference type="SAM" id="Phobius"/>
    </source>
</evidence>
<accession>A0A5J4PWZ4</accession>
<organism evidence="9">
    <name type="scientific">termite gut metagenome</name>
    <dbReference type="NCBI Taxonomy" id="433724"/>
    <lineage>
        <taxon>unclassified sequences</taxon>
        <taxon>metagenomes</taxon>
        <taxon>organismal metagenomes</taxon>
    </lineage>
</organism>
<dbReference type="PANTHER" id="PTHR30176">
    <property type="entry name" value="FERREDOXIN-TYPE PROTEIN NAPH"/>
    <property type="match status" value="1"/>
</dbReference>
<evidence type="ECO:0000313" key="9">
    <source>
        <dbReference type="EMBL" id="KAA6313360.1"/>
    </source>
</evidence>
<comment type="caution">
    <text evidence="9">The sequence shown here is derived from an EMBL/GenBank/DDBJ whole genome shotgun (WGS) entry which is preliminary data.</text>
</comment>
<feature type="transmembrane region" description="Helical" evidence="7">
    <location>
        <begin position="6"/>
        <end position="26"/>
    </location>
</feature>
<keyword evidence="6" id="KW-0411">Iron-sulfur</keyword>
<evidence type="ECO:0000256" key="3">
    <source>
        <dbReference type="ARBA" id="ARBA00022723"/>
    </source>
</evidence>
<gene>
    <name evidence="9" type="ORF">EZS27_035857</name>
</gene>
<evidence type="ECO:0000256" key="1">
    <source>
        <dbReference type="ARBA" id="ARBA00022448"/>
    </source>
</evidence>
<keyword evidence="1" id="KW-0813">Transport</keyword>
<dbReference type="GO" id="GO:0005886">
    <property type="term" value="C:plasma membrane"/>
    <property type="evidence" value="ECO:0007669"/>
    <property type="project" value="TreeGrafter"/>
</dbReference>
<evidence type="ECO:0000256" key="4">
    <source>
        <dbReference type="ARBA" id="ARBA00022982"/>
    </source>
</evidence>
<dbReference type="PANTHER" id="PTHR30176:SF3">
    <property type="entry name" value="FERREDOXIN-TYPE PROTEIN NAPH"/>
    <property type="match status" value="1"/>
</dbReference>
<reference evidence="9" key="1">
    <citation type="submission" date="2019-03" db="EMBL/GenBank/DDBJ databases">
        <title>Single cell metagenomics reveals metabolic interactions within the superorganism composed of flagellate Streblomastix strix and complex community of Bacteroidetes bacteria on its surface.</title>
        <authorList>
            <person name="Treitli S.C."/>
            <person name="Kolisko M."/>
            <person name="Husnik F."/>
            <person name="Keeling P."/>
            <person name="Hampl V."/>
        </authorList>
    </citation>
    <scope>NUCLEOTIDE SEQUENCE</scope>
    <source>
        <strain evidence="9">STM</strain>
    </source>
</reference>
<keyword evidence="3" id="KW-0479">Metal-binding</keyword>
<evidence type="ECO:0000259" key="8">
    <source>
        <dbReference type="PROSITE" id="PS51379"/>
    </source>
</evidence>
<dbReference type="SUPFAM" id="SSF54862">
    <property type="entry name" value="4Fe-4S ferredoxins"/>
    <property type="match status" value="1"/>
</dbReference>